<dbReference type="InterPro" id="IPR009436">
    <property type="entry name" value="AGTRAP"/>
</dbReference>
<evidence type="ECO:0000256" key="3">
    <source>
        <dbReference type="ARBA" id="ARBA00022989"/>
    </source>
</evidence>
<keyword evidence="7" id="KW-1185">Reference proteome</keyword>
<evidence type="ECO:0000313" key="6">
    <source>
        <dbReference type="EMBL" id="PVD32709.1"/>
    </source>
</evidence>
<reference evidence="6 7" key="1">
    <citation type="submission" date="2018-04" db="EMBL/GenBank/DDBJ databases">
        <title>The genome of golden apple snail Pomacea canaliculata provides insight into stress tolerance and invasive adaptation.</title>
        <authorList>
            <person name="Liu C."/>
            <person name="Liu B."/>
            <person name="Ren Y."/>
            <person name="Zhang Y."/>
            <person name="Wang H."/>
            <person name="Li S."/>
            <person name="Jiang F."/>
            <person name="Yin L."/>
            <person name="Zhang G."/>
            <person name="Qian W."/>
            <person name="Fan W."/>
        </authorList>
    </citation>
    <scope>NUCLEOTIDE SEQUENCE [LARGE SCALE GENOMIC DNA]</scope>
    <source>
        <strain evidence="6">SZHN2017</strain>
        <tissue evidence="6">Muscle</tissue>
    </source>
</reference>
<feature type="transmembrane region" description="Helical" evidence="5">
    <location>
        <begin position="72"/>
        <end position="92"/>
    </location>
</feature>
<dbReference type="GO" id="GO:0005886">
    <property type="term" value="C:plasma membrane"/>
    <property type="evidence" value="ECO:0007669"/>
    <property type="project" value="TreeGrafter"/>
</dbReference>
<evidence type="ECO:0000256" key="4">
    <source>
        <dbReference type="ARBA" id="ARBA00023136"/>
    </source>
</evidence>
<dbReference type="SMART" id="SM00805">
    <property type="entry name" value="AGTRAP"/>
    <property type="match status" value="1"/>
</dbReference>
<dbReference type="EMBL" id="PZQS01000004">
    <property type="protein sequence ID" value="PVD32709.1"/>
    <property type="molecule type" value="Genomic_DNA"/>
</dbReference>
<organism evidence="6 7">
    <name type="scientific">Pomacea canaliculata</name>
    <name type="common">Golden apple snail</name>
    <dbReference type="NCBI Taxonomy" id="400727"/>
    <lineage>
        <taxon>Eukaryota</taxon>
        <taxon>Metazoa</taxon>
        <taxon>Spiralia</taxon>
        <taxon>Lophotrochozoa</taxon>
        <taxon>Mollusca</taxon>
        <taxon>Gastropoda</taxon>
        <taxon>Caenogastropoda</taxon>
        <taxon>Architaenioglossa</taxon>
        <taxon>Ampullarioidea</taxon>
        <taxon>Ampullariidae</taxon>
        <taxon>Pomacea</taxon>
    </lineage>
</organism>
<dbReference type="STRING" id="400727.A0A2T7PH10"/>
<gene>
    <name evidence="6" type="ORF">C0Q70_08154</name>
</gene>
<evidence type="ECO:0000256" key="1">
    <source>
        <dbReference type="ARBA" id="ARBA00004141"/>
    </source>
</evidence>
<dbReference type="PANTHER" id="PTHR16521:SF3">
    <property type="entry name" value="TYPE-1 ANGIOTENSIN II RECEPTOR-ASSOCIATED PROTEIN"/>
    <property type="match status" value="1"/>
</dbReference>
<name>A0A2T7PH10_POMCA</name>
<dbReference type="AlphaFoldDB" id="A0A2T7PH10"/>
<keyword evidence="3 5" id="KW-1133">Transmembrane helix</keyword>
<sequence length="134" mass="15081">MGNWIPGTYLYVHGVFLACGFMAILLPQSVDAVLMMLATLGFSVLEDVLLLSLYEPRFPDIAPESLRNEFRFALGMCILNLIIKPFSGFILWRILIARNEDTAFTILGIESFPRFGGQQRGYENIDNKTGAIWS</sequence>
<dbReference type="GO" id="GO:0038166">
    <property type="term" value="P:angiotensin-activated signaling pathway"/>
    <property type="evidence" value="ECO:0007669"/>
    <property type="project" value="InterPro"/>
</dbReference>
<dbReference type="Proteomes" id="UP000245119">
    <property type="component" value="Linkage Group LG4"/>
</dbReference>
<dbReference type="Pfam" id="PF06396">
    <property type="entry name" value="AGTRAP"/>
    <property type="match status" value="1"/>
</dbReference>
<proteinExistence type="predicted"/>
<keyword evidence="2 5" id="KW-0812">Transmembrane</keyword>
<accession>A0A2T7PH10</accession>
<dbReference type="PANTHER" id="PTHR16521">
    <property type="entry name" value="TYPE-1 ANGIOTENSIN II RECEPTOR-ASSOCIATED PROTEIN"/>
    <property type="match status" value="1"/>
</dbReference>
<dbReference type="OrthoDB" id="8191171at2759"/>
<comment type="caution">
    <text evidence="6">The sequence shown here is derived from an EMBL/GenBank/DDBJ whole genome shotgun (WGS) entry which is preliminary data.</text>
</comment>
<comment type="subcellular location">
    <subcellularLocation>
        <location evidence="1">Membrane</location>
        <topology evidence="1">Multi-pass membrane protein</topology>
    </subcellularLocation>
</comment>
<feature type="transmembrane region" description="Helical" evidence="5">
    <location>
        <begin position="6"/>
        <end position="26"/>
    </location>
</feature>
<evidence type="ECO:0000313" key="7">
    <source>
        <dbReference type="Proteomes" id="UP000245119"/>
    </source>
</evidence>
<protein>
    <submittedName>
        <fullName evidence="6">Uncharacterized protein</fullName>
    </submittedName>
</protein>
<evidence type="ECO:0000256" key="2">
    <source>
        <dbReference type="ARBA" id="ARBA00022692"/>
    </source>
</evidence>
<keyword evidence="4 5" id="KW-0472">Membrane</keyword>
<evidence type="ECO:0000256" key="5">
    <source>
        <dbReference type="SAM" id="Phobius"/>
    </source>
</evidence>
<feature type="transmembrane region" description="Helical" evidence="5">
    <location>
        <begin position="33"/>
        <end position="52"/>
    </location>
</feature>